<keyword evidence="2" id="KW-1185">Reference proteome</keyword>
<feature type="non-terminal residue" evidence="1">
    <location>
        <position position="58"/>
    </location>
</feature>
<protein>
    <submittedName>
        <fullName evidence="1">Uncharacterized protein</fullName>
    </submittedName>
</protein>
<evidence type="ECO:0000313" key="1">
    <source>
        <dbReference type="EMBL" id="KAL0470264.1"/>
    </source>
</evidence>
<proteinExistence type="predicted"/>
<dbReference type="EMBL" id="JAVLET010000004">
    <property type="protein sequence ID" value="KAL0470264.1"/>
    <property type="molecule type" value="Genomic_DNA"/>
</dbReference>
<dbReference type="Proteomes" id="UP001451303">
    <property type="component" value="Unassembled WGS sequence"/>
</dbReference>
<evidence type="ECO:0000313" key="2">
    <source>
        <dbReference type="Proteomes" id="UP001451303"/>
    </source>
</evidence>
<organism evidence="1 2">
    <name type="scientific">Neurospora intermedia</name>
    <dbReference type="NCBI Taxonomy" id="5142"/>
    <lineage>
        <taxon>Eukaryota</taxon>
        <taxon>Fungi</taxon>
        <taxon>Dikarya</taxon>
        <taxon>Ascomycota</taxon>
        <taxon>Pezizomycotina</taxon>
        <taxon>Sordariomycetes</taxon>
        <taxon>Sordariomycetidae</taxon>
        <taxon>Sordariales</taxon>
        <taxon>Sordariaceae</taxon>
        <taxon>Neurospora</taxon>
    </lineage>
</organism>
<accession>A0ABR3DC58</accession>
<comment type="caution">
    <text evidence="1">The sequence shown here is derived from an EMBL/GenBank/DDBJ whole genome shotgun (WGS) entry which is preliminary data.</text>
</comment>
<feature type="non-terminal residue" evidence="1">
    <location>
        <position position="1"/>
    </location>
</feature>
<reference evidence="1 2" key="1">
    <citation type="submission" date="2023-09" db="EMBL/GenBank/DDBJ databases">
        <title>Multi-omics analysis of a traditional fermented food reveals byproduct-associated fungal strains for waste-to-food upcycling.</title>
        <authorList>
            <consortium name="Lawrence Berkeley National Laboratory"/>
            <person name="Rekdal V.M."/>
            <person name="Villalobos-Escobedo J.M."/>
            <person name="Rodriguez-Valeron N."/>
            <person name="Garcia M.O."/>
            <person name="Vasquez D.P."/>
            <person name="Damayanti I."/>
            <person name="Sorensen P.M."/>
            <person name="Baidoo E.E."/>
            <person name="De Carvalho A.C."/>
            <person name="Riley R."/>
            <person name="Lipzen A."/>
            <person name="He G."/>
            <person name="Yan M."/>
            <person name="Haridas S."/>
            <person name="Daum C."/>
            <person name="Yoshinaga Y."/>
            <person name="Ng V."/>
            <person name="Grigoriev I.V."/>
            <person name="Munk R."/>
            <person name="Nuraida L."/>
            <person name="Wijaya C.H."/>
            <person name="Morales P.-C."/>
            <person name="Keasling J.D."/>
        </authorList>
    </citation>
    <scope>NUCLEOTIDE SEQUENCE [LARGE SCALE GENOMIC DNA]</scope>
    <source>
        <strain evidence="1 2">FGSC 2613</strain>
    </source>
</reference>
<name>A0ABR3DC58_NEUIN</name>
<sequence>GLNRGLRGGGQLQIRLMAAGMGWLSRDEPRNRYGCGAKFSAAPPPVRACFHLPTTHLL</sequence>
<gene>
    <name evidence="1" type="ORF">QR685DRAFT_408145</name>
</gene>